<dbReference type="RefSeq" id="WP_285574594.1">
    <property type="nucleotide sequence ID" value="NZ_BSDE01000003.1"/>
</dbReference>
<protein>
    <recommendedName>
        <fullName evidence="3">corrinoid adenosyltransferase</fullName>
        <ecNumber evidence="3">2.5.1.17</ecNumber>
    </recommendedName>
    <alternativeName>
        <fullName evidence="5">Cob(II)alamin adenosyltransferase</fullName>
    </alternativeName>
    <alternativeName>
        <fullName evidence="7">Cob(II)yrinic acid a,c-diamide adenosyltransferase</fullName>
    </alternativeName>
    <alternativeName>
        <fullName evidence="6">Cobinamide/cobalamin adenosyltransferase</fullName>
    </alternativeName>
</protein>
<comment type="similarity">
    <text evidence="2">Belongs to the Cob(I)alamin adenosyltransferase family.</text>
</comment>
<proteinExistence type="inferred from homology"/>
<evidence type="ECO:0000256" key="3">
    <source>
        <dbReference type="ARBA" id="ARBA00012454"/>
    </source>
</evidence>
<dbReference type="CDD" id="cd00561">
    <property type="entry name" value="CobA_ACA"/>
    <property type="match status" value="1"/>
</dbReference>
<dbReference type="Pfam" id="PF02572">
    <property type="entry name" value="CobA_CobO_BtuR"/>
    <property type="match status" value="1"/>
</dbReference>
<comment type="function">
    <text evidence="4">Required for both de novo synthesis of the corrin ring for the assimilation of exogenous corrinoids. Participates in the adenosylation of a variety of incomplete and complete corrinoids.</text>
</comment>
<dbReference type="Gene3D" id="3.40.50.300">
    <property type="entry name" value="P-loop containing nucleotide triphosphate hydrolases"/>
    <property type="match status" value="1"/>
</dbReference>
<dbReference type="SUPFAM" id="SSF52540">
    <property type="entry name" value="P-loop containing nucleoside triphosphate hydrolases"/>
    <property type="match status" value="1"/>
</dbReference>
<evidence type="ECO:0000256" key="7">
    <source>
        <dbReference type="ARBA" id="ARBA00033354"/>
    </source>
</evidence>
<evidence type="ECO:0000256" key="9">
    <source>
        <dbReference type="ARBA" id="ARBA00048692"/>
    </source>
</evidence>
<evidence type="ECO:0000256" key="5">
    <source>
        <dbReference type="ARBA" id="ARBA00031529"/>
    </source>
</evidence>
<dbReference type="PANTHER" id="PTHR46638">
    <property type="entry name" value="CORRINOID ADENOSYLTRANSFERASE"/>
    <property type="match status" value="1"/>
</dbReference>
<comment type="caution">
    <text evidence="10">The sequence shown here is derived from an EMBL/GenBank/DDBJ whole genome shotgun (WGS) entry which is preliminary data.</text>
</comment>
<dbReference type="Proteomes" id="UP001165069">
    <property type="component" value="Unassembled WGS sequence"/>
</dbReference>
<sequence>MTDAPLHQIRMQKLQAAMQARMARATEKRGLLLVHTGNGKGKSTAALGMLVRSLGHGFKCAVVQFIKGSQPTAETALVQAFPGLLSWDRCGDGFTWDTQDREGDVARVREGWEIVKAHLADPDLRFLMLDEFNVVLQHRYFPVEELLEALAARPDHLHVVLTGRGAPQVLIDAADLVTEMRMVKHPFAAGVQAQPGLEF</sequence>
<dbReference type="InterPro" id="IPR027417">
    <property type="entry name" value="P-loop_NTPase"/>
</dbReference>
<organism evidence="10 11">
    <name type="scientific">Geothrix limicola</name>
    <dbReference type="NCBI Taxonomy" id="2927978"/>
    <lineage>
        <taxon>Bacteria</taxon>
        <taxon>Pseudomonadati</taxon>
        <taxon>Acidobacteriota</taxon>
        <taxon>Holophagae</taxon>
        <taxon>Holophagales</taxon>
        <taxon>Holophagaceae</taxon>
        <taxon>Geothrix</taxon>
    </lineage>
</organism>
<reference evidence="10 11" key="1">
    <citation type="journal article" date="2023" name="Antonie Van Leeuwenhoek">
        <title>Mesoterricola silvestris gen. nov., sp. nov., Mesoterricola sediminis sp. nov., Geothrix oryzae sp. nov., Geothrix edaphica sp. nov., Geothrix rubra sp. nov., and Geothrix limicola sp. nov., six novel members of Acidobacteriota isolated from soils.</title>
        <authorList>
            <person name="Itoh H."/>
            <person name="Sugisawa Y."/>
            <person name="Mise K."/>
            <person name="Xu Z."/>
            <person name="Kuniyasu M."/>
            <person name="Ushijima N."/>
            <person name="Kawano K."/>
            <person name="Kobayashi E."/>
            <person name="Shiratori Y."/>
            <person name="Masuda Y."/>
            <person name="Senoo K."/>
        </authorList>
    </citation>
    <scope>NUCLEOTIDE SEQUENCE [LARGE SCALE GENOMIC DNA]</scope>
    <source>
        <strain evidence="10 11">Red804</strain>
    </source>
</reference>
<gene>
    <name evidence="10" type="ORF">GETHLI_19740</name>
</gene>
<evidence type="ECO:0000256" key="2">
    <source>
        <dbReference type="ARBA" id="ARBA00007487"/>
    </source>
</evidence>
<accession>A0ABQ5QFP5</accession>
<evidence type="ECO:0000313" key="11">
    <source>
        <dbReference type="Proteomes" id="UP001165069"/>
    </source>
</evidence>
<comment type="catalytic activity">
    <reaction evidence="8">
        <text>2 cob(II)yrinate a,c diamide + reduced [electron-transfer flavoprotein] + 2 ATP = 2 adenosylcob(III)yrinate a,c-diamide + 2 triphosphate + oxidized [electron-transfer flavoprotein] + 3 H(+)</text>
        <dbReference type="Rhea" id="RHEA:11528"/>
        <dbReference type="Rhea" id="RHEA-COMP:10685"/>
        <dbReference type="Rhea" id="RHEA-COMP:10686"/>
        <dbReference type="ChEBI" id="CHEBI:15378"/>
        <dbReference type="ChEBI" id="CHEBI:18036"/>
        <dbReference type="ChEBI" id="CHEBI:30616"/>
        <dbReference type="ChEBI" id="CHEBI:57692"/>
        <dbReference type="ChEBI" id="CHEBI:58307"/>
        <dbReference type="ChEBI" id="CHEBI:58503"/>
        <dbReference type="ChEBI" id="CHEBI:58537"/>
        <dbReference type="EC" id="2.5.1.17"/>
    </reaction>
</comment>
<dbReference type="EMBL" id="BSDE01000003">
    <property type="protein sequence ID" value="GLH73472.1"/>
    <property type="molecule type" value="Genomic_DNA"/>
</dbReference>
<name>A0ABQ5QFP5_9BACT</name>
<evidence type="ECO:0000313" key="10">
    <source>
        <dbReference type="EMBL" id="GLH73472.1"/>
    </source>
</evidence>
<comment type="catalytic activity">
    <reaction evidence="9">
        <text>2 cob(II)alamin + reduced [electron-transfer flavoprotein] + 2 ATP = 2 adenosylcob(III)alamin + 2 triphosphate + oxidized [electron-transfer flavoprotein] + 3 H(+)</text>
        <dbReference type="Rhea" id="RHEA:28671"/>
        <dbReference type="Rhea" id="RHEA-COMP:10685"/>
        <dbReference type="Rhea" id="RHEA-COMP:10686"/>
        <dbReference type="ChEBI" id="CHEBI:15378"/>
        <dbReference type="ChEBI" id="CHEBI:16304"/>
        <dbReference type="ChEBI" id="CHEBI:18036"/>
        <dbReference type="ChEBI" id="CHEBI:18408"/>
        <dbReference type="ChEBI" id="CHEBI:30616"/>
        <dbReference type="ChEBI" id="CHEBI:57692"/>
        <dbReference type="ChEBI" id="CHEBI:58307"/>
        <dbReference type="EC" id="2.5.1.17"/>
    </reaction>
</comment>
<dbReference type="EC" id="2.5.1.17" evidence="3"/>
<dbReference type="PANTHER" id="PTHR46638:SF1">
    <property type="entry name" value="CORRINOID ADENOSYLTRANSFERASE"/>
    <property type="match status" value="1"/>
</dbReference>
<dbReference type="InterPro" id="IPR003724">
    <property type="entry name" value="CblAdoTrfase_CobA"/>
</dbReference>
<evidence type="ECO:0000256" key="4">
    <source>
        <dbReference type="ARBA" id="ARBA00024929"/>
    </source>
</evidence>
<evidence type="ECO:0000256" key="8">
    <source>
        <dbReference type="ARBA" id="ARBA00048555"/>
    </source>
</evidence>
<keyword evidence="11" id="KW-1185">Reference proteome</keyword>
<dbReference type="PIRSF" id="PIRSF015617">
    <property type="entry name" value="Adensltrnsf_CobA"/>
    <property type="match status" value="1"/>
</dbReference>
<evidence type="ECO:0000256" key="1">
    <source>
        <dbReference type="ARBA" id="ARBA00005121"/>
    </source>
</evidence>
<comment type="pathway">
    <text evidence="1">Cofactor biosynthesis; adenosylcobalamin biosynthesis; adenosylcobalamin from cob(II)yrinate a,c-diamide: step 2/7.</text>
</comment>
<evidence type="ECO:0000256" key="6">
    <source>
        <dbReference type="ARBA" id="ARBA00033334"/>
    </source>
</evidence>
<dbReference type="NCBIfam" id="TIGR00708">
    <property type="entry name" value="cobA"/>
    <property type="match status" value="1"/>
</dbReference>
<dbReference type="NCBIfam" id="NF004637">
    <property type="entry name" value="PRK05986.1"/>
    <property type="match status" value="1"/>
</dbReference>